<evidence type="ECO:0000313" key="2">
    <source>
        <dbReference type="EMBL" id="MBB3980980.1"/>
    </source>
</evidence>
<sequence>MAEIQEKLSRVRAAANGIADSASGKIKDSAEKMRESAGDLIQTGRDKAGEALTDARDRTSRVATRANEIVTEHPVAAVAGAVAAGALIAWMFPKSRKAMRALPAVATSLGARAVNAAIAARTLAGESAEAVARKTGAAVDAARDSASGARDSIGRTDMAALASRLADQAAALVAEKAEAIAKDVKSRLPRK</sequence>
<accession>A0A7W6DCZ5</accession>
<keyword evidence="3" id="KW-1185">Reference proteome</keyword>
<keyword evidence="1" id="KW-1133">Transmembrane helix</keyword>
<comment type="caution">
    <text evidence="2">The sequence shown here is derived from an EMBL/GenBank/DDBJ whole genome shotgun (WGS) entry which is preliminary data.</text>
</comment>
<dbReference type="Proteomes" id="UP000552757">
    <property type="component" value="Unassembled WGS sequence"/>
</dbReference>
<dbReference type="EMBL" id="JACIEB010000001">
    <property type="protein sequence ID" value="MBB3980980.1"/>
    <property type="molecule type" value="Genomic_DNA"/>
</dbReference>
<keyword evidence="1" id="KW-0812">Transmembrane</keyword>
<protein>
    <submittedName>
        <fullName evidence="2">ElaB/YqjD/DUF883 family membrane-anchored ribosome-binding protein</fullName>
    </submittedName>
</protein>
<dbReference type="AlphaFoldDB" id="A0A7W6DCZ5"/>
<organism evidence="2 3">
    <name type="scientific">Sphingobium fontiphilum</name>
    <dbReference type="NCBI Taxonomy" id="944425"/>
    <lineage>
        <taxon>Bacteria</taxon>
        <taxon>Pseudomonadati</taxon>
        <taxon>Pseudomonadota</taxon>
        <taxon>Alphaproteobacteria</taxon>
        <taxon>Sphingomonadales</taxon>
        <taxon>Sphingomonadaceae</taxon>
        <taxon>Sphingobium</taxon>
    </lineage>
</organism>
<keyword evidence="1" id="KW-0472">Membrane</keyword>
<dbReference type="RefSeq" id="WP_183953949.1">
    <property type="nucleotide sequence ID" value="NZ_JACIEB010000001.1"/>
</dbReference>
<reference evidence="2 3" key="1">
    <citation type="submission" date="2020-08" db="EMBL/GenBank/DDBJ databases">
        <title>Genomic Encyclopedia of Type Strains, Phase IV (KMG-IV): sequencing the most valuable type-strain genomes for metagenomic binning, comparative biology and taxonomic classification.</title>
        <authorList>
            <person name="Goeker M."/>
        </authorList>
    </citation>
    <scope>NUCLEOTIDE SEQUENCE [LARGE SCALE GENOMIC DNA]</scope>
    <source>
        <strain evidence="2 3">DSM 29348</strain>
    </source>
</reference>
<evidence type="ECO:0000256" key="1">
    <source>
        <dbReference type="SAM" id="Phobius"/>
    </source>
</evidence>
<proteinExistence type="predicted"/>
<name>A0A7W6DCZ5_9SPHN</name>
<evidence type="ECO:0000313" key="3">
    <source>
        <dbReference type="Proteomes" id="UP000552757"/>
    </source>
</evidence>
<gene>
    <name evidence="2" type="ORF">GGR44_000611</name>
</gene>
<feature type="transmembrane region" description="Helical" evidence="1">
    <location>
        <begin position="75"/>
        <end position="92"/>
    </location>
</feature>